<dbReference type="Ensembl" id="ENSMFAT00000088809.1">
    <property type="protein sequence ID" value="ENSMFAP00000048427.1"/>
    <property type="gene ID" value="ENSMFAG00000056114.1"/>
</dbReference>
<keyword evidence="2" id="KW-1185">Reference proteome</keyword>
<reference evidence="1" key="2">
    <citation type="submission" date="2025-08" db="UniProtKB">
        <authorList>
            <consortium name="Ensembl"/>
        </authorList>
    </citation>
    <scope>IDENTIFICATION</scope>
</reference>
<reference evidence="1" key="3">
    <citation type="submission" date="2025-09" db="UniProtKB">
        <authorList>
            <consortium name="Ensembl"/>
        </authorList>
    </citation>
    <scope>IDENTIFICATION</scope>
</reference>
<proteinExistence type="predicted"/>
<evidence type="ECO:0000313" key="2">
    <source>
        <dbReference type="Proteomes" id="UP000233100"/>
    </source>
</evidence>
<name>A0A7N9CB71_MACFA</name>
<organism evidence="1 2">
    <name type="scientific">Macaca fascicularis</name>
    <name type="common">Crab-eating macaque</name>
    <name type="synonym">Cynomolgus monkey</name>
    <dbReference type="NCBI Taxonomy" id="9541"/>
    <lineage>
        <taxon>Eukaryota</taxon>
        <taxon>Metazoa</taxon>
        <taxon>Chordata</taxon>
        <taxon>Craniata</taxon>
        <taxon>Vertebrata</taxon>
        <taxon>Euteleostomi</taxon>
        <taxon>Mammalia</taxon>
        <taxon>Eutheria</taxon>
        <taxon>Euarchontoglires</taxon>
        <taxon>Primates</taxon>
        <taxon>Haplorrhini</taxon>
        <taxon>Catarrhini</taxon>
        <taxon>Cercopithecidae</taxon>
        <taxon>Cercopithecinae</taxon>
        <taxon>Macaca</taxon>
    </lineage>
</organism>
<protein>
    <submittedName>
        <fullName evidence="1">Uncharacterized protein</fullName>
    </submittedName>
</protein>
<reference evidence="1 2" key="1">
    <citation type="submission" date="2013-03" db="EMBL/GenBank/DDBJ databases">
        <authorList>
            <person name="Warren W."/>
            <person name="Wilson R.K."/>
        </authorList>
    </citation>
    <scope>NUCLEOTIDE SEQUENCE</scope>
</reference>
<dbReference type="AlphaFoldDB" id="A0A7N9CB71"/>
<evidence type="ECO:0000313" key="1">
    <source>
        <dbReference type="Ensembl" id="ENSMFAP00000048427.1"/>
    </source>
</evidence>
<dbReference type="Proteomes" id="UP000233100">
    <property type="component" value="Chromosome 5"/>
</dbReference>
<accession>A0A7N9CB71</accession>
<sequence length="46" mass="5317">MSWELSLVILNPQNYLKCLTECLINRNSSGIHTQNMQVCYIVIHVP</sequence>